<feature type="transmembrane region" description="Helical" evidence="1">
    <location>
        <begin position="17"/>
        <end position="35"/>
    </location>
</feature>
<proteinExistence type="predicted"/>
<dbReference type="SUPFAM" id="SSF48371">
    <property type="entry name" value="ARM repeat"/>
    <property type="match status" value="1"/>
</dbReference>
<keyword evidence="1" id="KW-1133">Transmembrane helix</keyword>
<keyword evidence="1" id="KW-0812">Transmembrane</keyword>
<sequence>MNDKLEPDKRSVETGPIFYSALIMGLIMIGIGTFFEVMHIGNFTLKIFMFCTGLGMILGAFGSKASVTLPGQSMTIIGCAALAVVIFFIILDRMDGRYLRIKIEGDTREATMVFEGDNDFFGSRLKTSYDFVVFDKDIVRKKLALIVSIGDREQIFSCIDAALLRPYLGSGDTLQWRYNSQDASLNDETNKLIAKVGPCLSGTSTGVVVEVMPAINGSSWSLFQTAYADEETPTVDELINNLNSDSTYVRRDARSELGKKGMPAARPLLAKVQSTDSSYRTKLGALVSLNEIAQSNAGQSGALKAVVEEDDLKALTKASVSDDGTVRSYATNVLVNLKDPRAIPLVIQQFPESSEDGQRNLLVVLSQTVPLADEIQKQSAAEIATSIEPKDEATSVLIKSIQAAAE</sequence>
<reference evidence="2" key="1">
    <citation type="journal article" date="2020" name="Microorganisms">
        <title>Reliable Identification of Environmental Pseudomonas Isolates Using the rpoD Gene.</title>
        <authorList>
            <consortium name="The Broad Institute Genome Sequencing Platform"/>
            <person name="Girard L."/>
            <person name="Lood C."/>
            <person name="Rokni-Zadeh H."/>
            <person name="van Noort V."/>
            <person name="Lavigne R."/>
            <person name="De Mot R."/>
        </authorList>
    </citation>
    <scope>NUCLEOTIDE SEQUENCE</scope>
    <source>
        <strain evidence="2">OE 48.2</strain>
    </source>
</reference>
<keyword evidence="1" id="KW-0472">Membrane</keyword>
<name>A0A9E6NUI3_9PSED</name>
<dbReference type="InterPro" id="IPR016024">
    <property type="entry name" value="ARM-type_fold"/>
</dbReference>
<protein>
    <recommendedName>
        <fullName evidence="4">HEAT repeat domain-containing protein</fullName>
    </recommendedName>
</protein>
<dbReference type="AlphaFoldDB" id="A0A9E6NUI3"/>
<dbReference type="InterPro" id="IPR011989">
    <property type="entry name" value="ARM-like"/>
</dbReference>
<evidence type="ECO:0000313" key="3">
    <source>
        <dbReference type="Proteomes" id="UP000627092"/>
    </source>
</evidence>
<organism evidence="2 3">
    <name type="scientific">Pseudomonas zeae</name>
    <dbReference type="NCBI Taxonomy" id="2745510"/>
    <lineage>
        <taxon>Bacteria</taxon>
        <taxon>Pseudomonadati</taxon>
        <taxon>Pseudomonadota</taxon>
        <taxon>Gammaproteobacteria</taxon>
        <taxon>Pseudomonadales</taxon>
        <taxon>Pseudomonadaceae</taxon>
        <taxon>Pseudomonas</taxon>
    </lineage>
</organism>
<dbReference type="Proteomes" id="UP000627092">
    <property type="component" value="Chromosome"/>
</dbReference>
<dbReference type="EMBL" id="CP077090">
    <property type="protein sequence ID" value="QXI14463.1"/>
    <property type="molecule type" value="Genomic_DNA"/>
</dbReference>
<evidence type="ECO:0000313" key="2">
    <source>
        <dbReference type="EMBL" id="QXI14463.1"/>
    </source>
</evidence>
<dbReference type="Gene3D" id="1.25.10.10">
    <property type="entry name" value="Leucine-rich Repeat Variant"/>
    <property type="match status" value="1"/>
</dbReference>
<dbReference type="RefSeq" id="WP_186621566.1">
    <property type="nucleotide sequence ID" value="NZ_CP077090.1"/>
</dbReference>
<feature type="transmembrane region" description="Helical" evidence="1">
    <location>
        <begin position="47"/>
        <end position="67"/>
    </location>
</feature>
<evidence type="ECO:0000256" key="1">
    <source>
        <dbReference type="SAM" id="Phobius"/>
    </source>
</evidence>
<evidence type="ECO:0008006" key="4">
    <source>
        <dbReference type="Google" id="ProtNLM"/>
    </source>
</evidence>
<dbReference type="KEGG" id="pze:HU754_013930"/>
<feature type="transmembrane region" description="Helical" evidence="1">
    <location>
        <begin position="73"/>
        <end position="91"/>
    </location>
</feature>
<accession>A0A9E6NUI3</accession>
<gene>
    <name evidence="2" type="ORF">HU754_013930</name>
</gene>
<reference evidence="2" key="2">
    <citation type="journal article" date="2021" name="Microorganisms">
        <title>The Ever-Expanding Pseudomonas Genus: Description of 43 New Species and Partition of the Pseudomonas putida Group.</title>
        <authorList>
            <person name="Girard L."/>
            <person name="Lood C."/>
            <person name="Hofte M."/>
            <person name="Vandamme P."/>
            <person name="Rokni-Zadeh H."/>
            <person name="van Noort V."/>
            <person name="Lavigne R."/>
            <person name="De Mot R."/>
        </authorList>
    </citation>
    <scope>NUCLEOTIDE SEQUENCE</scope>
    <source>
        <strain evidence="2">OE 48.2</strain>
    </source>
</reference>